<dbReference type="EMBL" id="LAVV01009596">
    <property type="protein sequence ID" value="KNZ50334.1"/>
    <property type="molecule type" value="Genomic_DNA"/>
</dbReference>
<dbReference type="VEuPathDB" id="FungiDB:VP01_4485g1"/>
<comment type="caution">
    <text evidence="2">The sequence shown here is derived from an EMBL/GenBank/DDBJ whole genome shotgun (WGS) entry which is preliminary data.</text>
</comment>
<reference evidence="2 3" key="1">
    <citation type="submission" date="2015-08" db="EMBL/GenBank/DDBJ databases">
        <title>Next Generation Sequencing and Analysis of the Genome of Puccinia sorghi L Schw, the Causal Agent of Maize Common Rust.</title>
        <authorList>
            <person name="Rochi L."/>
            <person name="Burguener G."/>
            <person name="Darino M."/>
            <person name="Turjanski A."/>
            <person name="Kreff E."/>
            <person name="Dieguez M.J."/>
            <person name="Sacco F."/>
        </authorList>
    </citation>
    <scope>NUCLEOTIDE SEQUENCE [LARGE SCALE GENOMIC DNA]</scope>
    <source>
        <strain evidence="2 3">RO10H11247</strain>
    </source>
</reference>
<dbReference type="Proteomes" id="UP000037035">
    <property type="component" value="Unassembled WGS sequence"/>
</dbReference>
<organism evidence="2 3">
    <name type="scientific">Puccinia sorghi</name>
    <dbReference type="NCBI Taxonomy" id="27349"/>
    <lineage>
        <taxon>Eukaryota</taxon>
        <taxon>Fungi</taxon>
        <taxon>Dikarya</taxon>
        <taxon>Basidiomycota</taxon>
        <taxon>Pucciniomycotina</taxon>
        <taxon>Pucciniomycetes</taxon>
        <taxon>Pucciniales</taxon>
        <taxon>Pucciniaceae</taxon>
        <taxon>Puccinia</taxon>
    </lineage>
</organism>
<feature type="region of interest" description="Disordered" evidence="1">
    <location>
        <begin position="69"/>
        <end position="96"/>
    </location>
</feature>
<proteinExistence type="predicted"/>
<dbReference type="AlphaFoldDB" id="A0A0L6UP99"/>
<evidence type="ECO:0000313" key="3">
    <source>
        <dbReference type="Proteomes" id="UP000037035"/>
    </source>
</evidence>
<evidence type="ECO:0000256" key="1">
    <source>
        <dbReference type="SAM" id="MobiDB-lite"/>
    </source>
</evidence>
<name>A0A0L6UP99_9BASI</name>
<accession>A0A0L6UP99</accession>
<sequence>MVKNLFWSGFVLSEESLIGLFFHLFLQNLESFPFVNVARQLNLRMEQGSMVVKNVELLRLAKNELTLFRHNRKPQAEHKNDRQPFASTSPAPSHGVVRRWCHKCKVNTHYTRECSKPSATGTATSANLPS</sequence>
<protein>
    <submittedName>
        <fullName evidence="2">Uncharacterized protein</fullName>
    </submittedName>
</protein>
<keyword evidence="3" id="KW-1185">Reference proteome</keyword>
<evidence type="ECO:0000313" key="2">
    <source>
        <dbReference type="EMBL" id="KNZ50334.1"/>
    </source>
</evidence>
<gene>
    <name evidence="2" type="ORF">VP01_4485g1</name>
</gene>